<dbReference type="GeneID" id="13286826"/>
<evidence type="ECO:0008006" key="4">
    <source>
        <dbReference type="Google" id="ProtNLM"/>
    </source>
</evidence>
<feature type="compositionally biased region" description="Basic and acidic residues" evidence="1">
    <location>
        <begin position="151"/>
        <end position="167"/>
    </location>
</feature>
<dbReference type="eggNOG" id="ENOG502SD1F">
    <property type="taxonomic scope" value="Eukaryota"/>
</dbReference>
<reference evidence="3" key="1">
    <citation type="journal article" date="2011" name="Nat. Commun.">
        <title>Effector diversification within compartments of the Leptosphaeria maculans genome affected by Repeat-Induced Point mutations.</title>
        <authorList>
            <person name="Rouxel T."/>
            <person name="Grandaubert J."/>
            <person name="Hane J.K."/>
            <person name="Hoede C."/>
            <person name="van de Wouw A.P."/>
            <person name="Couloux A."/>
            <person name="Dominguez V."/>
            <person name="Anthouard V."/>
            <person name="Bally P."/>
            <person name="Bourras S."/>
            <person name="Cozijnsen A.J."/>
            <person name="Ciuffetti L.M."/>
            <person name="Degrave A."/>
            <person name="Dilmaghani A."/>
            <person name="Duret L."/>
            <person name="Fudal I."/>
            <person name="Goodwin S.B."/>
            <person name="Gout L."/>
            <person name="Glaser N."/>
            <person name="Linglin J."/>
            <person name="Kema G.H.J."/>
            <person name="Lapalu N."/>
            <person name="Lawrence C.B."/>
            <person name="May K."/>
            <person name="Meyer M."/>
            <person name="Ollivier B."/>
            <person name="Poulain J."/>
            <person name="Schoch C.L."/>
            <person name="Simon A."/>
            <person name="Spatafora J.W."/>
            <person name="Stachowiak A."/>
            <person name="Turgeon B.G."/>
            <person name="Tyler B.M."/>
            <person name="Vincent D."/>
            <person name="Weissenbach J."/>
            <person name="Amselem J."/>
            <person name="Quesneville H."/>
            <person name="Oliver R.P."/>
            <person name="Wincker P."/>
            <person name="Balesdent M.-H."/>
            <person name="Howlett B.J."/>
        </authorList>
    </citation>
    <scope>NUCLEOTIDE SEQUENCE [LARGE SCALE GENOMIC DNA]</scope>
    <source>
        <strain evidence="3">JN3 / isolate v23.1.3 / race Av1-4-5-6-7-8</strain>
    </source>
</reference>
<feature type="region of interest" description="Disordered" evidence="1">
    <location>
        <begin position="315"/>
        <end position="353"/>
    </location>
</feature>
<feature type="region of interest" description="Disordered" evidence="1">
    <location>
        <begin position="432"/>
        <end position="467"/>
    </location>
</feature>
<dbReference type="OrthoDB" id="5426191at2759"/>
<dbReference type="OMA" id="TQWNVAT"/>
<accession>E5ACI7</accession>
<proteinExistence type="predicted"/>
<sequence>MSTSIVEAKSLSSLTALASNPPAYPRNPTHVKHEPLTLYIARVPGSKDVFLSPMKPREKVVTAEDIHSSLYFVHVEQPEDARLLIPLDYQNAEYPEQTQASSHTPSVAPGIQRKAVPGAPIKVPPRKPIPGTLAPIHDAENRQNISAGQYDQRHRSLVPEHNPRRSFDSNQSRQENDGPRPSPRRASENPERNGTTLTLIRRDPASGSQWNVARIEDPNIFDVSSSSDPVLKKKIGSPMYIEILNPGYSKFLHSDTSSSSSGLINSNGDVPARSAQDSLSLPHIRTPQLEPLSLASENIFRRRLWMEGTQHGNAAFGHRKHTSQDYNTPQPSSRGRHGRQGEGAAGVQRPQPMPSFLQRQDQTYNTIQVSERQTSFRGYVFNSPWNGRCEFITGLVGGSLKCRHVIPGLQGAPAAMTVSELRFNLPSSSKVMSPRAEESSKRSSFFLRGTRHNRNNSTDSTEDVRNSRDRLDLSLGQEFAGGGFGGKQAKLGKIILEDEGLKMMDLLMAANIGLWWRAYERASAGLKGDRGGFQM</sequence>
<evidence type="ECO:0000256" key="1">
    <source>
        <dbReference type="SAM" id="MobiDB-lite"/>
    </source>
</evidence>
<dbReference type="AlphaFoldDB" id="E5ACI7"/>
<gene>
    <name evidence="2" type="ORF">LEMA_P009760.1</name>
</gene>
<dbReference type="InParanoid" id="E5ACI7"/>
<feature type="compositionally biased region" description="Polar residues" evidence="1">
    <location>
        <begin position="96"/>
        <end position="105"/>
    </location>
</feature>
<name>E5ACI7_LEPMJ</name>
<evidence type="ECO:0000313" key="3">
    <source>
        <dbReference type="Proteomes" id="UP000002668"/>
    </source>
</evidence>
<keyword evidence="3" id="KW-1185">Reference proteome</keyword>
<dbReference type="Proteomes" id="UP000002668">
    <property type="component" value="Genome"/>
</dbReference>
<protein>
    <recommendedName>
        <fullName evidence="4">Oxidoreductase-like protein</fullName>
    </recommendedName>
</protein>
<organism evidence="2 3">
    <name type="scientific">Leptosphaeria maculans (strain JN3 / isolate v23.1.3 / race Av1-4-5-6-7-8)</name>
    <name type="common">Blackleg fungus</name>
    <name type="synonym">Phoma lingam</name>
    <dbReference type="NCBI Taxonomy" id="985895"/>
    <lineage>
        <taxon>Eukaryota</taxon>
        <taxon>Fungi</taxon>
        <taxon>Dikarya</taxon>
        <taxon>Ascomycota</taxon>
        <taxon>Pezizomycotina</taxon>
        <taxon>Dothideomycetes</taxon>
        <taxon>Pleosporomycetidae</taxon>
        <taxon>Pleosporales</taxon>
        <taxon>Pleosporineae</taxon>
        <taxon>Leptosphaeriaceae</taxon>
        <taxon>Plenodomus</taxon>
        <taxon>Plenodomus lingam/Leptosphaeria maculans species complex</taxon>
    </lineage>
</organism>
<dbReference type="STRING" id="985895.E5ACI7"/>
<dbReference type="EMBL" id="FP929139">
    <property type="protein sequence ID" value="CBY02189.1"/>
    <property type="molecule type" value="Genomic_DNA"/>
</dbReference>
<feature type="region of interest" description="Disordered" evidence="1">
    <location>
        <begin position="95"/>
        <end position="209"/>
    </location>
</feature>
<dbReference type="RefSeq" id="XP_003845668.1">
    <property type="nucleotide sequence ID" value="XM_003845620.1"/>
</dbReference>
<evidence type="ECO:0000313" key="2">
    <source>
        <dbReference type="EMBL" id="CBY02189.1"/>
    </source>
</evidence>
<dbReference type="HOGENOM" id="CLU_015711_1_0_1"/>
<dbReference type="VEuPathDB" id="FungiDB:LEMA_P009760.1"/>
<feature type="compositionally biased region" description="Polar residues" evidence="1">
    <location>
        <begin position="324"/>
        <end position="333"/>
    </location>
</feature>